<keyword evidence="2" id="KW-1185">Reference proteome</keyword>
<accession>A0A1S2LJK6</accession>
<dbReference type="SUPFAM" id="SSF109915">
    <property type="entry name" value="Hypothetical protein YhaI"/>
    <property type="match status" value="1"/>
</dbReference>
<dbReference type="Pfam" id="PF08963">
    <property type="entry name" value="DUF1878"/>
    <property type="match status" value="1"/>
</dbReference>
<dbReference type="AlphaFoldDB" id="A0A1S2LJK6"/>
<dbReference type="Proteomes" id="UP000180098">
    <property type="component" value="Unassembled WGS sequence"/>
</dbReference>
<dbReference type="OrthoDB" id="2353223at2"/>
<proteinExistence type="predicted"/>
<dbReference type="RefSeq" id="WP_071313455.1">
    <property type="nucleotide sequence ID" value="NZ_MLQQ01000025.1"/>
</dbReference>
<evidence type="ECO:0000313" key="1">
    <source>
        <dbReference type="EMBL" id="OIJ11877.1"/>
    </source>
</evidence>
<organism evidence="1 2">
    <name type="scientific">Anaerobacillus arseniciselenatis</name>
    <dbReference type="NCBI Taxonomy" id="85682"/>
    <lineage>
        <taxon>Bacteria</taxon>
        <taxon>Bacillati</taxon>
        <taxon>Bacillota</taxon>
        <taxon>Bacilli</taxon>
        <taxon>Bacillales</taxon>
        <taxon>Bacillaceae</taxon>
        <taxon>Anaerobacillus</taxon>
    </lineage>
</organism>
<dbReference type="Gene3D" id="1.10.3750.10">
    <property type="entry name" value="YhaI-like"/>
    <property type="match status" value="1"/>
</dbReference>
<gene>
    <name evidence="1" type="ORF">BKP35_11300</name>
</gene>
<protein>
    <recommendedName>
        <fullName evidence="3">DUF1878 domain-containing protein</fullName>
    </recommendedName>
</protein>
<dbReference type="InterPro" id="IPR035945">
    <property type="entry name" value="YhaI-like_sf"/>
</dbReference>
<comment type="caution">
    <text evidence="1">The sequence shown here is derived from an EMBL/GenBank/DDBJ whole genome shotgun (WGS) entry which is preliminary data.</text>
</comment>
<reference evidence="1 2" key="1">
    <citation type="submission" date="2016-10" db="EMBL/GenBank/DDBJ databases">
        <title>Draft genome sequences of four alkaliphilic bacteria belonging to the Anaerobacillus genus.</title>
        <authorList>
            <person name="Bassil N.M."/>
            <person name="Lloyd J.R."/>
        </authorList>
    </citation>
    <scope>NUCLEOTIDE SEQUENCE [LARGE SCALE GENOMIC DNA]</scope>
    <source>
        <strain evidence="1 2">DSM 15340</strain>
    </source>
</reference>
<evidence type="ECO:0000313" key="2">
    <source>
        <dbReference type="Proteomes" id="UP000180098"/>
    </source>
</evidence>
<sequence>METNEEKLLRLEFYQELLLSLTNGAFPFYTMVVNEKLSRNEVQEVLELCEKLNDEYEKQKEEGFITFLPLLTHFVGMLNYKLDPHKTIDALHKQGIYRNLMSEFLKTIKNH</sequence>
<dbReference type="EMBL" id="MLQQ01000025">
    <property type="protein sequence ID" value="OIJ11877.1"/>
    <property type="molecule type" value="Genomic_DNA"/>
</dbReference>
<evidence type="ECO:0008006" key="3">
    <source>
        <dbReference type="Google" id="ProtNLM"/>
    </source>
</evidence>
<name>A0A1S2LJK6_9BACI</name>
<dbReference type="InterPro" id="IPR015058">
    <property type="entry name" value="DUF1878"/>
</dbReference>